<gene>
    <name evidence="6" type="ORF">B0I00_2863</name>
</gene>
<comment type="caution">
    <text evidence="6">The sequence shown here is derived from an EMBL/GenBank/DDBJ whole genome shotgun (WGS) entry which is preliminary data.</text>
</comment>
<dbReference type="OrthoDB" id="8481272at2"/>
<evidence type="ECO:0000313" key="6">
    <source>
        <dbReference type="EMBL" id="PKB14231.1"/>
    </source>
</evidence>
<accession>A0A2N0H5I8</accession>
<keyword evidence="7" id="KW-1185">Reference proteome</keyword>
<protein>
    <recommendedName>
        <fullName evidence="5">NlpC/P60 domain-containing protein</fullName>
    </recommendedName>
</protein>
<dbReference type="RefSeq" id="WP_100868050.1">
    <property type="nucleotide sequence ID" value="NZ_PHUF01000005.1"/>
</dbReference>
<dbReference type="InterPro" id="IPR000064">
    <property type="entry name" value="NLP_P60_dom"/>
</dbReference>
<keyword evidence="4" id="KW-0788">Thiol protease</keyword>
<feature type="domain" description="NlpC/P60" evidence="5">
    <location>
        <begin position="2"/>
        <end position="137"/>
    </location>
</feature>
<dbReference type="SUPFAM" id="SSF54001">
    <property type="entry name" value="Cysteine proteinases"/>
    <property type="match status" value="1"/>
</dbReference>
<dbReference type="AlphaFoldDB" id="A0A2N0H5I8"/>
<dbReference type="GO" id="GO:0008234">
    <property type="term" value="F:cysteine-type peptidase activity"/>
    <property type="evidence" value="ECO:0007669"/>
    <property type="project" value="UniProtKB-KW"/>
</dbReference>
<evidence type="ECO:0000259" key="5">
    <source>
        <dbReference type="PROSITE" id="PS51935"/>
    </source>
</evidence>
<evidence type="ECO:0000256" key="2">
    <source>
        <dbReference type="ARBA" id="ARBA00022670"/>
    </source>
</evidence>
<proteinExistence type="inferred from homology"/>
<keyword evidence="3" id="KW-0378">Hydrolase</keyword>
<comment type="similarity">
    <text evidence="1">Belongs to the peptidase C40 family.</text>
</comment>
<dbReference type="GO" id="GO:0006508">
    <property type="term" value="P:proteolysis"/>
    <property type="evidence" value="ECO:0007669"/>
    <property type="project" value="UniProtKB-KW"/>
</dbReference>
<keyword evidence="2" id="KW-0645">Protease</keyword>
<name>A0A2N0H5I8_9SPHN</name>
<sequence>MSPDATELATAAEALVGTPFRLNGRDPASGLDCVGVLAAALAACGVRADLPGGYQLRQVSLDGWVPAPASLGFAAADAPILPGDVVMLKAGPGQFHLAIAAIDGGWVHAHAGLRRVVRSPALPAGPITHHWRAPRQA</sequence>
<dbReference type="InterPro" id="IPR038765">
    <property type="entry name" value="Papain-like_cys_pep_sf"/>
</dbReference>
<dbReference type="PROSITE" id="PS51935">
    <property type="entry name" value="NLPC_P60"/>
    <property type="match status" value="1"/>
</dbReference>
<reference evidence="6 7" key="1">
    <citation type="submission" date="2017-11" db="EMBL/GenBank/DDBJ databases">
        <title>Genomic Encyclopedia of Type Strains, Phase III (KMG-III): the genomes of soil and plant-associated and newly described type strains.</title>
        <authorList>
            <person name="Whitman W."/>
        </authorList>
    </citation>
    <scope>NUCLEOTIDE SEQUENCE [LARGE SCALE GENOMIC DNA]</scope>
    <source>
        <strain evidence="6 7">CGMCC 1.12274</strain>
    </source>
</reference>
<dbReference type="EMBL" id="PHUF01000005">
    <property type="protein sequence ID" value="PKB14231.1"/>
    <property type="molecule type" value="Genomic_DNA"/>
</dbReference>
<evidence type="ECO:0000256" key="1">
    <source>
        <dbReference type="ARBA" id="ARBA00007074"/>
    </source>
</evidence>
<dbReference type="Gene3D" id="3.90.1720.10">
    <property type="entry name" value="endopeptidase domain like (from Nostoc punctiforme)"/>
    <property type="match status" value="1"/>
</dbReference>
<dbReference type="Proteomes" id="UP000232587">
    <property type="component" value="Unassembled WGS sequence"/>
</dbReference>
<evidence type="ECO:0000256" key="3">
    <source>
        <dbReference type="ARBA" id="ARBA00022801"/>
    </source>
</evidence>
<organism evidence="6 7">
    <name type="scientific">Novosphingobium kunmingense</name>
    <dbReference type="NCBI Taxonomy" id="1211806"/>
    <lineage>
        <taxon>Bacteria</taxon>
        <taxon>Pseudomonadati</taxon>
        <taxon>Pseudomonadota</taxon>
        <taxon>Alphaproteobacteria</taxon>
        <taxon>Sphingomonadales</taxon>
        <taxon>Sphingomonadaceae</taxon>
        <taxon>Novosphingobium</taxon>
    </lineage>
</organism>
<evidence type="ECO:0000313" key="7">
    <source>
        <dbReference type="Proteomes" id="UP000232587"/>
    </source>
</evidence>
<evidence type="ECO:0000256" key="4">
    <source>
        <dbReference type="ARBA" id="ARBA00022807"/>
    </source>
</evidence>